<proteinExistence type="predicted"/>
<dbReference type="PANTHER" id="PTHR34569:SF8">
    <property type="match status" value="1"/>
</dbReference>
<reference evidence="3" key="2">
    <citation type="submission" date="2025-08" db="UniProtKB">
        <authorList>
            <consortium name="RefSeq"/>
        </authorList>
    </citation>
    <scope>IDENTIFICATION</scope>
    <source>
        <tissue evidence="3">Leaf</tissue>
    </source>
</reference>
<protein>
    <submittedName>
        <fullName evidence="3">Uncharacterized protein LOC104708480</fullName>
    </submittedName>
</protein>
<evidence type="ECO:0000313" key="3">
    <source>
        <dbReference type="RefSeq" id="XP_010423362.1"/>
    </source>
</evidence>
<gene>
    <name evidence="3" type="primary">LOC104708480</name>
</gene>
<feature type="region of interest" description="Disordered" evidence="1">
    <location>
        <begin position="1"/>
        <end position="27"/>
    </location>
</feature>
<dbReference type="RefSeq" id="XP_010423362.1">
    <property type="nucleotide sequence ID" value="XM_010425060.2"/>
</dbReference>
<reference evidence="2" key="1">
    <citation type="journal article" date="2014" name="Nat. Commun.">
        <title>The emerging biofuel crop Camelina sativa retains a highly undifferentiated hexaploid genome structure.</title>
        <authorList>
            <person name="Kagale S."/>
            <person name="Koh C."/>
            <person name="Nixon J."/>
            <person name="Bollina V."/>
            <person name="Clarke W.E."/>
            <person name="Tuteja R."/>
            <person name="Spillane C."/>
            <person name="Robinson S.J."/>
            <person name="Links M.G."/>
            <person name="Clarke C."/>
            <person name="Higgins E.E."/>
            <person name="Huebert T."/>
            <person name="Sharpe A.G."/>
            <person name="Parkin I.A."/>
        </authorList>
    </citation>
    <scope>NUCLEOTIDE SEQUENCE [LARGE SCALE GENOMIC DNA]</scope>
    <source>
        <strain evidence="2">cv. DH55</strain>
    </source>
</reference>
<dbReference type="PANTHER" id="PTHR34569">
    <property type="entry name" value="EXPRESSED PROTEIN"/>
    <property type="match status" value="1"/>
</dbReference>
<organism evidence="2 3">
    <name type="scientific">Camelina sativa</name>
    <name type="common">False flax</name>
    <name type="synonym">Myagrum sativum</name>
    <dbReference type="NCBI Taxonomy" id="90675"/>
    <lineage>
        <taxon>Eukaryota</taxon>
        <taxon>Viridiplantae</taxon>
        <taxon>Streptophyta</taxon>
        <taxon>Embryophyta</taxon>
        <taxon>Tracheophyta</taxon>
        <taxon>Spermatophyta</taxon>
        <taxon>Magnoliopsida</taxon>
        <taxon>eudicotyledons</taxon>
        <taxon>Gunneridae</taxon>
        <taxon>Pentapetalae</taxon>
        <taxon>rosids</taxon>
        <taxon>malvids</taxon>
        <taxon>Brassicales</taxon>
        <taxon>Brassicaceae</taxon>
        <taxon>Camelineae</taxon>
        <taxon>Camelina</taxon>
    </lineage>
</organism>
<keyword evidence="2" id="KW-1185">Reference proteome</keyword>
<dbReference type="GeneID" id="104708480"/>
<accession>A0ABM0TAM2</accession>
<sequence>MEIIPPSQSPVTPLRRTKSIPTMTTSNTQEIPFDIASTPPSSFDYDLITTKPSSFVAYTSLRDIISSSSPSNSSLALPMIFHGSCSPVISSVGDISIRNRLVKQAALSYLQPTALTSSDDSPGSQFFRRVWLQISAGLQFLKRVFDWIFQSIRVPLIVK</sequence>
<evidence type="ECO:0000313" key="2">
    <source>
        <dbReference type="Proteomes" id="UP000694864"/>
    </source>
</evidence>
<evidence type="ECO:0000256" key="1">
    <source>
        <dbReference type="SAM" id="MobiDB-lite"/>
    </source>
</evidence>
<name>A0ABM0TAM2_CAMSA</name>
<dbReference type="Proteomes" id="UP000694864">
    <property type="component" value="Chromosome 8"/>
</dbReference>